<evidence type="ECO:0000313" key="2">
    <source>
        <dbReference type="EMBL" id="KAJ7659936.1"/>
    </source>
</evidence>
<accession>A0AAD7CRU7</accession>
<name>A0AAD7CRU7_MYCRO</name>
<evidence type="ECO:0000256" key="1">
    <source>
        <dbReference type="SAM" id="Coils"/>
    </source>
</evidence>
<dbReference type="AlphaFoldDB" id="A0AAD7CRU7"/>
<feature type="coiled-coil region" evidence="1">
    <location>
        <begin position="95"/>
        <end position="122"/>
    </location>
</feature>
<keyword evidence="1" id="KW-0175">Coiled coil</keyword>
<dbReference type="Proteomes" id="UP001221757">
    <property type="component" value="Unassembled WGS sequence"/>
</dbReference>
<dbReference type="EMBL" id="JARKIE010000265">
    <property type="protein sequence ID" value="KAJ7659936.1"/>
    <property type="molecule type" value="Genomic_DNA"/>
</dbReference>
<proteinExistence type="predicted"/>
<evidence type="ECO:0000313" key="3">
    <source>
        <dbReference type="Proteomes" id="UP001221757"/>
    </source>
</evidence>
<gene>
    <name evidence="2" type="ORF">B0H17DRAFT_1212740</name>
</gene>
<sequence length="202" mass="21845">MDSGEILRRMDTAGPVPRSLFKVAAPEVTTETLTGAINSALGTNIFNFNPVDDSGSAETQPVHRVIRIEPLVVIDSSGRARLQRTDYSAEFMSSARIAQRTLDLLENRLEELQTQLAATLDIPSTRTLAGKVVAALMQRALERGLKLPEVFGPVCTVAKTLLTQRASSAKSPWTSLIITFAAVDAILVPKTMLGLIQVSRSD</sequence>
<keyword evidence="3" id="KW-1185">Reference proteome</keyword>
<reference evidence="2" key="1">
    <citation type="submission" date="2023-03" db="EMBL/GenBank/DDBJ databases">
        <title>Massive genome expansion in bonnet fungi (Mycena s.s.) driven by repeated elements and novel gene families across ecological guilds.</title>
        <authorList>
            <consortium name="Lawrence Berkeley National Laboratory"/>
            <person name="Harder C.B."/>
            <person name="Miyauchi S."/>
            <person name="Viragh M."/>
            <person name="Kuo A."/>
            <person name="Thoen E."/>
            <person name="Andreopoulos B."/>
            <person name="Lu D."/>
            <person name="Skrede I."/>
            <person name="Drula E."/>
            <person name="Henrissat B."/>
            <person name="Morin E."/>
            <person name="Kohler A."/>
            <person name="Barry K."/>
            <person name="LaButti K."/>
            <person name="Morin E."/>
            <person name="Salamov A."/>
            <person name="Lipzen A."/>
            <person name="Mereny Z."/>
            <person name="Hegedus B."/>
            <person name="Baldrian P."/>
            <person name="Stursova M."/>
            <person name="Weitz H."/>
            <person name="Taylor A."/>
            <person name="Grigoriev I.V."/>
            <person name="Nagy L.G."/>
            <person name="Martin F."/>
            <person name="Kauserud H."/>
        </authorList>
    </citation>
    <scope>NUCLEOTIDE SEQUENCE</scope>
    <source>
        <strain evidence="2">CBHHK067</strain>
    </source>
</reference>
<protein>
    <submittedName>
        <fullName evidence="2">Uncharacterized protein</fullName>
    </submittedName>
</protein>
<comment type="caution">
    <text evidence="2">The sequence shown here is derived from an EMBL/GenBank/DDBJ whole genome shotgun (WGS) entry which is preliminary data.</text>
</comment>
<organism evidence="2 3">
    <name type="scientific">Mycena rosella</name>
    <name type="common">Pink bonnet</name>
    <name type="synonym">Agaricus rosellus</name>
    <dbReference type="NCBI Taxonomy" id="1033263"/>
    <lineage>
        <taxon>Eukaryota</taxon>
        <taxon>Fungi</taxon>
        <taxon>Dikarya</taxon>
        <taxon>Basidiomycota</taxon>
        <taxon>Agaricomycotina</taxon>
        <taxon>Agaricomycetes</taxon>
        <taxon>Agaricomycetidae</taxon>
        <taxon>Agaricales</taxon>
        <taxon>Marasmiineae</taxon>
        <taxon>Mycenaceae</taxon>
        <taxon>Mycena</taxon>
    </lineage>
</organism>